<dbReference type="RefSeq" id="WP_089367060.1">
    <property type="nucleotide sequence ID" value="NZ_CP023863.1"/>
</dbReference>
<dbReference type="PANTHER" id="PTHR10465:SF0">
    <property type="entry name" value="SARCALUMENIN"/>
    <property type="match status" value="1"/>
</dbReference>
<evidence type="ECO:0000256" key="1">
    <source>
        <dbReference type="ARBA" id="ARBA00004370"/>
    </source>
</evidence>
<keyword evidence="2" id="KW-0547">Nucleotide-binding</keyword>
<evidence type="ECO:0000313" key="6">
    <source>
        <dbReference type="EMBL" id="SNS08534.1"/>
    </source>
</evidence>
<keyword evidence="7" id="KW-1185">Reference proteome</keyword>
<accession>A0A2K9H905</accession>
<dbReference type="GO" id="GO:0005525">
    <property type="term" value="F:GTP binding"/>
    <property type="evidence" value="ECO:0007669"/>
    <property type="project" value="UniProtKB-KW"/>
</dbReference>
<dbReference type="EMBL" id="FZNZ01000038">
    <property type="protein sequence ID" value="SNS08534.1"/>
    <property type="molecule type" value="Genomic_DNA"/>
</dbReference>
<name>A0A2K9H905_9BACT</name>
<dbReference type="PANTHER" id="PTHR10465">
    <property type="entry name" value="TRANSMEMBRANE GTPASE FZO1"/>
    <property type="match status" value="1"/>
</dbReference>
<gene>
    <name evidence="6" type="ORF">SAMN06265364_1389</name>
</gene>
<dbReference type="InterPro" id="IPR027094">
    <property type="entry name" value="Mitofusin_fam"/>
</dbReference>
<keyword evidence="4" id="KW-0342">GTP-binding</keyword>
<evidence type="ECO:0000256" key="4">
    <source>
        <dbReference type="ARBA" id="ARBA00023134"/>
    </source>
</evidence>
<keyword evidence="5" id="KW-0472">Membrane</keyword>
<dbReference type="InterPro" id="IPR027417">
    <property type="entry name" value="P-loop_NTPase"/>
</dbReference>
<comment type="subcellular location">
    <subcellularLocation>
        <location evidence="1">Membrane</location>
    </subcellularLocation>
</comment>
<evidence type="ECO:0000256" key="3">
    <source>
        <dbReference type="ARBA" id="ARBA00022801"/>
    </source>
</evidence>
<evidence type="ECO:0000256" key="5">
    <source>
        <dbReference type="ARBA" id="ARBA00023136"/>
    </source>
</evidence>
<dbReference type="GO" id="GO:0016020">
    <property type="term" value="C:membrane"/>
    <property type="evidence" value="ECO:0007669"/>
    <property type="project" value="UniProtKB-SubCell"/>
</dbReference>
<comment type="caution">
    <text evidence="6">The sequence shown here is derived from an EMBL/GenBank/DDBJ whole genome shotgun (WGS) entry which is preliminary data.</text>
</comment>
<protein>
    <submittedName>
        <fullName evidence="6">Dynamin family protein</fullName>
    </submittedName>
</protein>
<dbReference type="AlphaFoldDB" id="A0A2K9H905"/>
<reference evidence="6 7" key="1">
    <citation type="submission" date="2017-06" db="EMBL/GenBank/DDBJ databases">
        <authorList>
            <person name="Varghese N."/>
            <person name="Submissions S."/>
        </authorList>
    </citation>
    <scope>NUCLEOTIDE SEQUENCE [LARGE SCALE GENOMIC DNA]</scope>
    <source>
        <strain evidence="6 7">DSM 26989</strain>
    </source>
</reference>
<dbReference type="Gene3D" id="3.40.50.300">
    <property type="entry name" value="P-loop containing nucleotide triphosphate hydrolases"/>
    <property type="match status" value="1"/>
</dbReference>
<proteinExistence type="predicted"/>
<organism evidence="6 7">
    <name type="scientific">Prevotella jejuni</name>
    <dbReference type="NCBI Taxonomy" id="1177574"/>
    <lineage>
        <taxon>Bacteria</taxon>
        <taxon>Pseudomonadati</taxon>
        <taxon>Bacteroidota</taxon>
        <taxon>Bacteroidia</taxon>
        <taxon>Bacteroidales</taxon>
        <taxon>Prevotellaceae</taxon>
        <taxon>Prevotella</taxon>
    </lineage>
</organism>
<dbReference type="GO" id="GO:0008053">
    <property type="term" value="P:mitochondrial fusion"/>
    <property type="evidence" value="ECO:0007669"/>
    <property type="project" value="TreeGrafter"/>
</dbReference>
<dbReference type="Proteomes" id="UP000198427">
    <property type="component" value="Unassembled WGS sequence"/>
</dbReference>
<dbReference type="GO" id="GO:0003924">
    <property type="term" value="F:GTPase activity"/>
    <property type="evidence" value="ECO:0007669"/>
    <property type="project" value="InterPro"/>
</dbReference>
<evidence type="ECO:0000256" key="2">
    <source>
        <dbReference type="ARBA" id="ARBA00022741"/>
    </source>
</evidence>
<dbReference type="Pfam" id="PF00350">
    <property type="entry name" value="Dynamin_N"/>
    <property type="match status" value="1"/>
</dbReference>
<keyword evidence="3" id="KW-0378">Hydrolase</keyword>
<dbReference type="InterPro" id="IPR045063">
    <property type="entry name" value="Dynamin_N"/>
</dbReference>
<dbReference type="OrthoDB" id="1100581at2"/>
<dbReference type="KEGG" id="pje:CRM71_01865"/>
<dbReference type="SUPFAM" id="SSF52540">
    <property type="entry name" value="P-loop containing nucleoside triphosphate hydrolases"/>
    <property type="match status" value="1"/>
</dbReference>
<evidence type="ECO:0000313" key="7">
    <source>
        <dbReference type="Proteomes" id="UP000198427"/>
    </source>
</evidence>
<dbReference type="GeneID" id="94028186"/>
<sequence>MKKNQFQEYCEQVKKKLQEYKDVRQQANINDEGLNAAVERKAKPFVEGHFTLAVVGKMSAGKSTFINAFLGKNILPTGHFQTTAILTKIEHAEKESIKIIYGDDQERTFSDGIEGQLKQYVAIKEKYNDLPLNYINEKIIIGWDKKEICSPDVIKDMEAISREKVDRNLLEEYIKEHPKSKIAKEVTVRCPFPEDCIGWRIVDTPGVGAIGGFDLETTKFLTAKLKNGGNNVDAIIFLHKGNGNIEDKDTNDFVKNTFNNLSDDVKKRVFFVITHTASDDYRDNKDAYMRRAKSLFKDRYGIKEDRLLEIDSLMEILIRYINQENKDAQSLLESKTVPDSSWNEEVWKKCRTLLRGIKYSLKDDGINVNNESILERAQEWSGFNKFRKILNKFVKTEKTNAFEDFLDTIDEDIEEAIKGKENDKRNLQDGAEKIKKQIEKLEYVKLNIQEELGKIRQEFSQDNVSKRFDFVEERIQEHIIDANADYANIRREATNLYDLADKAKSALFRKMQSIIEEYVKVCKSEVFFKKPDFDKIEAEATDQAKYPTDIIGKRKVPGFCCDDYETYIEHKGGDVNAQKKLQSFRTMSVRHIRQEANDFKTKIQKEVESYISKVNAAQQKKIDEQKRHLEELKAKHKVSSPSELRDMIKATENDINKLKGFKSSLKEN</sequence>